<dbReference type="Gene3D" id="1.10.10.10">
    <property type="entry name" value="Winged helix-like DNA-binding domain superfamily/Winged helix DNA-binding domain"/>
    <property type="match status" value="1"/>
</dbReference>
<name>A0A8S5N644_9CAUD</name>
<evidence type="ECO:0000313" key="2">
    <source>
        <dbReference type="EMBL" id="DAD89754.1"/>
    </source>
</evidence>
<dbReference type="InterPro" id="IPR036388">
    <property type="entry name" value="WH-like_DNA-bd_sf"/>
</dbReference>
<evidence type="ECO:0000256" key="1">
    <source>
        <dbReference type="SAM" id="Coils"/>
    </source>
</evidence>
<organism evidence="2">
    <name type="scientific">Siphoviridae sp. ctWDo30</name>
    <dbReference type="NCBI Taxonomy" id="2826360"/>
    <lineage>
        <taxon>Viruses</taxon>
        <taxon>Duplodnaviria</taxon>
        <taxon>Heunggongvirae</taxon>
        <taxon>Uroviricota</taxon>
        <taxon>Caudoviricetes</taxon>
    </lineage>
</organism>
<feature type="coiled-coil region" evidence="1">
    <location>
        <begin position="70"/>
        <end position="97"/>
    </location>
</feature>
<sequence length="153" mass="18368">MTSEHSEKIPENKPMTKERLEKYISCKEEITELEYLLAHLGEGDTMIDNDVIYDYQTGFPRPQTVVGFDQKKYEQRKRRYEKRKLMLEKECEEIEEFVEAIPDSLTRRIFRMYFINGIDQQSVADRVHLDRSRISRRIDEYLKNAHKAHNAHV</sequence>
<accession>A0A8S5N644</accession>
<reference evidence="2" key="1">
    <citation type="journal article" date="2021" name="Proc. Natl. Acad. Sci. U.S.A.">
        <title>A Catalog of Tens of Thousands of Viruses from Human Metagenomes Reveals Hidden Associations with Chronic Diseases.</title>
        <authorList>
            <person name="Tisza M.J."/>
            <person name="Buck C.B."/>
        </authorList>
    </citation>
    <scope>NUCLEOTIDE SEQUENCE</scope>
    <source>
        <strain evidence="2">CtWDo30</strain>
    </source>
</reference>
<proteinExistence type="predicted"/>
<keyword evidence="1" id="KW-0175">Coiled coil</keyword>
<protein>
    <recommendedName>
        <fullName evidence="3">Sigma-70 family RNA polymerase sigma factor</fullName>
    </recommendedName>
</protein>
<evidence type="ECO:0008006" key="3">
    <source>
        <dbReference type="Google" id="ProtNLM"/>
    </source>
</evidence>
<dbReference type="EMBL" id="BK015068">
    <property type="protein sequence ID" value="DAD89754.1"/>
    <property type="molecule type" value="Genomic_DNA"/>
</dbReference>